<dbReference type="SUPFAM" id="SSF53756">
    <property type="entry name" value="UDP-Glycosyltransferase/glycogen phosphorylase"/>
    <property type="match status" value="1"/>
</dbReference>
<keyword evidence="5" id="KW-0812">Transmembrane</keyword>
<dbReference type="GO" id="GO:0032580">
    <property type="term" value="C:Golgi cisterna membrane"/>
    <property type="evidence" value="ECO:0007669"/>
    <property type="project" value="UniProtKB-SubCell"/>
</dbReference>
<keyword evidence="4 5" id="KW-0808">Transferase</keyword>
<evidence type="ECO:0000313" key="9">
    <source>
        <dbReference type="WBParaSite" id="HNAJ_0000439301-mRNA-1"/>
    </source>
</evidence>
<dbReference type="AlphaFoldDB" id="A0A0R3TBF4"/>
<dbReference type="UniPathway" id="UPA00378"/>
<dbReference type="PANTHER" id="PTHR11929">
    <property type="entry name" value="ALPHA- 1,3 -FUCOSYLTRANSFERASE"/>
    <property type="match status" value="1"/>
</dbReference>
<evidence type="ECO:0000256" key="5">
    <source>
        <dbReference type="RuleBase" id="RU003832"/>
    </source>
</evidence>
<organism evidence="9">
    <name type="scientific">Rodentolepis nana</name>
    <name type="common">Dwarf tapeworm</name>
    <name type="synonym">Hymenolepis nana</name>
    <dbReference type="NCBI Taxonomy" id="102285"/>
    <lineage>
        <taxon>Eukaryota</taxon>
        <taxon>Metazoa</taxon>
        <taxon>Spiralia</taxon>
        <taxon>Lophotrochozoa</taxon>
        <taxon>Platyhelminthes</taxon>
        <taxon>Cestoda</taxon>
        <taxon>Eucestoda</taxon>
        <taxon>Cyclophyllidea</taxon>
        <taxon>Hymenolepididae</taxon>
        <taxon>Rodentolepis</taxon>
    </lineage>
</organism>
<dbReference type="Proteomes" id="UP000278807">
    <property type="component" value="Unassembled WGS sequence"/>
</dbReference>
<evidence type="ECO:0000313" key="8">
    <source>
        <dbReference type="Proteomes" id="UP000278807"/>
    </source>
</evidence>
<accession>A0A0R3TBF4</accession>
<reference evidence="9" key="1">
    <citation type="submission" date="2017-02" db="UniProtKB">
        <authorList>
            <consortium name="WormBaseParasite"/>
        </authorList>
    </citation>
    <scope>IDENTIFICATION</scope>
</reference>
<keyword evidence="5" id="KW-0472">Membrane</keyword>
<comment type="similarity">
    <text evidence="2 5">Belongs to the glycosyltransferase 10 family.</text>
</comment>
<gene>
    <name evidence="7" type="ORF">HNAJ_LOCUS4391</name>
</gene>
<evidence type="ECO:0000256" key="1">
    <source>
        <dbReference type="ARBA" id="ARBA00004922"/>
    </source>
</evidence>
<dbReference type="InterPro" id="IPR038577">
    <property type="entry name" value="GT10-like_C_sf"/>
</dbReference>
<keyword evidence="5" id="KW-0333">Golgi apparatus</keyword>
<dbReference type="InterPro" id="IPR001503">
    <property type="entry name" value="Glyco_trans_10"/>
</dbReference>
<evidence type="ECO:0000259" key="6">
    <source>
        <dbReference type="Pfam" id="PF00852"/>
    </source>
</evidence>
<dbReference type="GO" id="GO:0046920">
    <property type="term" value="F:alpha-(1-&gt;3)-fucosyltransferase activity"/>
    <property type="evidence" value="ECO:0007669"/>
    <property type="project" value="TreeGrafter"/>
</dbReference>
<dbReference type="EC" id="2.4.1.-" evidence="5"/>
<name>A0A0R3TBF4_RODNA</name>
<keyword evidence="3 5" id="KW-0328">Glycosyltransferase</keyword>
<reference evidence="7 8" key="2">
    <citation type="submission" date="2018-11" db="EMBL/GenBank/DDBJ databases">
        <authorList>
            <consortium name="Pathogen Informatics"/>
        </authorList>
    </citation>
    <scope>NUCLEOTIDE SEQUENCE [LARGE SCALE GENOMIC DNA]</scope>
</reference>
<dbReference type="EMBL" id="UZAE01003049">
    <property type="protein sequence ID" value="VDO00251.1"/>
    <property type="molecule type" value="Genomic_DNA"/>
</dbReference>
<dbReference type="OrthoDB" id="427096at2759"/>
<keyword evidence="8" id="KW-1185">Reference proteome</keyword>
<dbReference type="InterPro" id="IPR055270">
    <property type="entry name" value="Glyco_tran_10_C"/>
</dbReference>
<evidence type="ECO:0000313" key="7">
    <source>
        <dbReference type="EMBL" id="VDO00251.1"/>
    </source>
</evidence>
<dbReference type="Gene3D" id="3.40.50.11660">
    <property type="entry name" value="Glycosyl transferase family 10, C-terminal domain"/>
    <property type="match status" value="1"/>
</dbReference>
<comment type="pathway">
    <text evidence="1">Protein modification; protein glycosylation.</text>
</comment>
<dbReference type="WBParaSite" id="HNAJ_0000439301-mRNA-1">
    <property type="protein sequence ID" value="HNAJ_0000439301-mRNA-1"/>
    <property type="gene ID" value="HNAJ_0000439301"/>
</dbReference>
<sequence>MQIIDLKHCHITKKHVSQMLSENVTHLLPSYHKNRTKLVAWVVSNGRPTNNPNQYANALELFVPAIVQSRFSSSAHSAISFSCFSTRIVPIVLGAYKEDYESVLPPHSYINVDDLDSIQELAEYLQFLDKNDTAYAQYFAWTKHGPIIMLNRPDCRLCGVLSNTNEGNMLLRKPNPQLFTDPGHLCFDGSLFPLKVTTS</sequence>
<protein>
    <recommendedName>
        <fullName evidence="5">Fucosyltransferase</fullName>
        <ecNumber evidence="5">2.4.1.-</ecNumber>
    </recommendedName>
</protein>
<dbReference type="PANTHER" id="PTHR11929:SF145">
    <property type="entry name" value="ALPHA-(1,3)-FUCOSYLTRANSFERASE FUT-1"/>
    <property type="match status" value="1"/>
</dbReference>
<feature type="domain" description="Fucosyltransferase C-terminal" evidence="6">
    <location>
        <begin position="82"/>
        <end position="166"/>
    </location>
</feature>
<proteinExistence type="inferred from homology"/>
<evidence type="ECO:0000256" key="4">
    <source>
        <dbReference type="ARBA" id="ARBA00022679"/>
    </source>
</evidence>
<evidence type="ECO:0000256" key="3">
    <source>
        <dbReference type="ARBA" id="ARBA00022676"/>
    </source>
</evidence>
<comment type="subcellular location">
    <subcellularLocation>
        <location evidence="5">Golgi apparatus</location>
        <location evidence="5">Golgi stack membrane</location>
        <topology evidence="5">Single-pass type II membrane protein</topology>
    </subcellularLocation>
</comment>
<dbReference type="Pfam" id="PF00852">
    <property type="entry name" value="Glyco_transf_10"/>
    <property type="match status" value="1"/>
</dbReference>
<evidence type="ECO:0000256" key="2">
    <source>
        <dbReference type="ARBA" id="ARBA00008919"/>
    </source>
</evidence>
<dbReference type="STRING" id="102285.A0A0R3TBF4"/>